<dbReference type="EMBL" id="MZ130482">
    <property type="protein sequence ID" value="QWM89804.1"/>
    <property type="molecule type" value="Genomic_DNA"/>
</dbReference>
<dbReference type="Proteomes" id="UP000827562">
    <property type="component" value="Segment"/>
</dbReference>
<accession>A0AAE7RXB8</accession>
<dbReference type="RefSeq" id="YP_010359376.1">
    <property type="nucleotide sequence ID" value="NC_062772.1"/>
</dbReference>
<sequence length="80" mass="9034">MRAERGSLIQQLIGRKITIISCNLVGTVIYAEIAKQSRSVNILLRVKRLDKLSYKSVIEDKEISLSLTSLLKDVRLHALI</sequence>
<gene>
    <name evidence="1" type="primary">gp_16574</name>
</gene>
<proteinExistence type="predicted"/>
<evidence type="ECO:0000313" key="1">
    <source>
        <dbReference type="EMBL" id="QWM89804.1"/>
    </source>
</evidence>
<dbReference type="GeneID" id="75692122"/>
<reference evidence="1 2" key="1">
    <citation type="submission" date="2021-04" db="EMBL/GenBank/DDBJ databases">
        <authorList>
            <person name="Shkoporov A.N."/>
            <person name="Stockdale S.R."/>
            <person name="Guerin E."/>
            <person name="Ross R.P."/>
            <person name="Hill C."/>
        </authorList>
    </citation>
    <scope>NUCLEOTIDE SEQUENCE [LARGE SCALE GENOMIC DNA]</scope>
    <source>
        <strain evidence="2">cr77_1</strain>
    </source>
</reference>
<dbReference type="KEGG" id="vg:75692122"/>
<protein>
    <submittedName>
        <fullName evidence="1">Uncharacterized protein</fullName>
    </submittedName>
</protein>
<name>A0AAE7RXB8_9CAUD</name>
<organism evidence="1 2">
    <name type="scientific">uncultured phage cr77_1</name>
    <dbReference type="NCBI Taxonomy" id="2986410"/>
    <lineage>
        <taxon>Viruses</taxon>
        <taxon>Duplodnaviria</taxon>
        <taxon>Heunggongvirae</taxon>
        <taxon>Uroviricota</taxon>
        <taxon>Caudoviricetes</taxon>
        <taxon>Crassvirales</taxon>
        <taxon>Suoliviridae</taxon>
        <taxon>Boorivirinae</taxon>
        <taxon>Canhaevirus</taxon>
        <taxon>Canhaevirus faecalis</taxon>
    </lineage>
</organism>
<evidence type="ECO:0000313" key="2">
    <source>
        <dbReference type="Proteomes" id="UP000827562"/>
    </source>
</evidence>
<keyword evidence="2" id="KW-1185">Reference proteome</keyword>